<dbReference type="EMBL" id="KN817571">
    <property type="protein sequence ID" value="KJA20059.1"/>
    <property type="molecule type" value="Genomic_DNA"/>
</dbReference>
<dbReference type="Proteomes" id="UP000054270">
    <property type="component" value="Unassembled WGS sequence"/>
</dbReference>
<organism evidence="1 2">
    <name type="scientific">Hypholoma sublateritium (strain FD-334 SS-4)</name>
    <dbReference type="NCBI Taxonomy" id="945553"/>
    <lineage>
        <taxon>Eukaryota</taxon>
        <taxon>Fungi</taxon>
        <taxon>Dikarya</taxon>
        <taxon>Basidiomycota</taxon>
        <taxon>Agaricomycotina</taxon>
        <taxon>Agaricomycetes</taxon>
        <taxon>Agaricomycetidae</taxon>
        <taxon>Agaricales</taxon>
        <taxon>Agaricineae</taxon>
        <taxon>Strophariaceae</taxon>
        <taxon>Hypholoma</taxon>
    </lineage>
</organism>
<gene>
    <name evidence="1" type="ORF">HYPSUDRAFT_837069</name>
</gene>
<evidence type="ECO:0000313" key="1">
    <source>
        <dbReference type="EMBL" id="KJA20059.1"/>
    </source>
</evidence>
<sequence>MGHPLPKRHPPSIFILSIFISITGLERLTFFQASQRSLPRRRMSVCIHTFTQNIDNAPPLWQPIHRRHLGVRTTETTNRRNGGATMRTEVERRSTIHHAHWQDLPPRSINTVS</sequence>
<protein>
    <submittedName>
        <fullName evidence="1">Uncharacterized protein</fullName>
    </submittedName>
</protein>
<reference evidence="2" key="1">
    <citation type="submission" date="2014-04" db="EMBL/GenBank/DDBJ databases">
        <title>Evolutionary Origins and Diversification of the Mycorrhizal Mutualists.</title>
        <authorList>
            <consortium name="DOE Joint Genome Institute"/>
            <consortium name="Mycorrhizal Genomics Consortium"/>
            <person name="Kohler A."/>
            <person name="Kuo A."/>
            <person name="Nagy L.G."/>
            <person name="Floudas D."/>
            <person name="Copeland A."/>
            <person name="Barry K.W."/>
            <person name="Cichocki N."/>
            <person name="Veneault-Fourrey C."/>
            <person name="LaButti K."/>
            <person name="Lindquist E.A."/>
            <person name="Lipzen A."/>
            <person name="Lundell T."/>
            <person name="Morin E."/>
            <person name="Murat C."/>
            <person name="Riley R."/>
            <person name="Ohm R."/>
            <person name="Sun H."/>
            <person name="Tunlid A."/>
            <person name="Henrissat B."/>
            <person name="Grigoriev I.V."/>
            <person name="Hibbett D.S."/>
            <person name="Martin F."/>
        </authorList>
    </citation>
    <scope>NUCLEOTIDE SEQUENCE [LARGE SCALE GENOMIC DNA]</scope>
    <source>
        <strain evidence="2">FD-334 SS-4</strain>
    </source>
</reference>
<accession>A0A0D2NMH7</accession>
<dbReference type="AlphaFoldDB" id="A0A0D2NMH7"/>
<proteinExistence type="predicted"/>
<keyword evidence="2" id="KW-1185">Reference proteome</keyword>
<name>A0A0D2NMH7_HYPSF</name>
<evidence type="ECO:0000313" key="2">
    <source>
        <dbReference type="Proteomes" id="UP000054270"/>
    </source>
</evidence>